<feature type="binding site" evidence="7">
    <location>
        <position position="175"/>
    </location>
    <ligand>
        <name>Fe cation</name>
        <dbReference type="ChEBI" id="CHEBI:24875"/>
        <label>2</label>
    </ligand>
</feature>
<dbReference type="InterPro" id="IPR005235">
    <property type="entry name" value="YmdB-like"/>
</dbReference>
<dbReference type="AlphaFoldDB" id="A0A514LEB5"/>
<comment type="similarity">
    <text evidence="5">Belongs to the YmdB-like family.</text>
</comment>
<dbReference type="GO" id="GO:0046872">
    <property type="term" value="F:metal ion binding"/>
    <property type="evidence" value="ECO:0007669"/>
    <property type="project" value="UniProtKB-KW"/>
</dbReference>
<feature type="binding site" evidence="7">
    <location>
        <position position="39"/>
    </location>
    <ligand>
        <name>Fe cation</name>
        <dbReference type="ChEBI" id="CHEBI:24875"/>
        <label>1</label>
    </ligand>
</feature>
<dbReference type="CDD" id="cd07382">
    <property type="entry name" value="MPP_DR1281"/>
    <property type="match status" value="1"/>
</dbReference>
<reference evidence="9" key="1">
    <citation type="submission" date="2019-01" db="EMBL/GenBank/DDBJ databases">
        <title>Genomic analysis of Salicibibacter sp. NKC3-5.</title>
        <authorList>
            <person name="Oh Y.J."/>
        </authorList>
    </citation>
    <scope>NUCLEOTIDE SEQUENCE [LARGE SCALE GENOMIC DNA]</scope>
    <source>
        <strain evidence="9">NKC3-5</strain>
    </source>
</reference>
<keyword evidence="9" id="KW-1185">Reference proteome</keyword>
<dbReference type="Gene3D" id="3.60.21.10">
    <property type="match status" value="1"/>
</dbReference>
<name>A0A514LEB5_9BACI</name>
<dbReference type="FunFam" id="3.60.21.10:FF:000016">
    <property type="entry name" value="Putative metallophosphoesterase"/>
    <property type="match status" value="1"/>
</dbReference>
<dbReference type="RefSeq" id="WP_142087058.1">
    <property type="nucleotide sequence ID" value="NZ_CP035485.1"/>
</dbReference>
<sequence length="264" mass="29025">MRLLFVGDVVGRPGRNILEDQLPKLKQKYRPQVTIVNGENAASGKGITEKIYKNILGFGAQVVTLGNHTWAKNEIFSFINEETNLIRPLNYPPGAPGRGQTSLNVNGVELVVINAMGRTFLEAIDCPFQALDKAVDDAKKRTPFVFVDFHGEATSEKQAMGWFLDGRASAVIGTHTHVQTADERVLPGGTAYLTDVGMTGPYDGILGVDKDVVLKKFQTSLPAKFEIAKGRSQLNAVFMEFDDKTGKARKIERLLINDDHPIVE</sequence>
<keyword evidence="2 7" id="KW-0479">Metal-binding</keyword>
<dbReference type="Proteomes" id="UP000319756">
    <property type="component" value="Chromosome"/>
</dbReference>
<dbReference type="InterPro" id="IPR029052">
    <property type="entry name" value="Metallo-depent_PP-like"/>
</dbReference>
<feature type="binding site" evidence="7">
    <location>
        <position position="39"/>
    </location>
    <ligand>
        <name>Fe cation</name>
        <dbReference type="ChEBI" id="CHEBI:24875"/>
        <label>2</label>
    </ligand>
</feature>
<feature type="binding site" evidence="7">
    <location>
        <position position="67"/>
    </location>
    <ligand>
        <name>Fe cation</name>
        <dbReference type="ChEBI" id="CHEBI:24875"/>
        <label>2</label>
    </ligand>
</feature>
<dbReference type="Pfam" id="PF13277">
    <property type="entry name" value="YmdB"/>
    <property type="match status" value="1"/>
</dbReference>
<evidence type="ECO:0000313" key="8">
    <source>
        <dbReference type="EMBL" id="QDI90180.1"/>
    </source>
</evidence>
<dbReference type="PIRSF" id="PIRSF004789">
    <property type="entry name" value="DR1281"/>
    <property type="match status" value="1"/>
</dbReference>
<evidence type="ECO:0000313" key="9">
    <source>
        <dbReference type="Proteomes" id="UP000319756"/>
    </source>
</evidence>
<accession>A0A514LEB5</accession>
<evidence type="ECO:0000256" key="3">
    <source>
        <dbReference type="ARBA" id="ARBA00022801"/>
    </source>
</evidence>
<evidence type="ECO:0000256" key="5">
    <source>
        <dbReference type="ARBA" id="ARBA00061401"/>
    </source>
</evidence>
<dbReference type="GO" id="GO:0004113">
    <property type="term" value="F:2',3'-cyclic-nucleotide 3'-phosphodiesterase activity"/>
    <property type="evidence" value="ECO:0007669"/>
    <property type="project" value="TreeGrafter"/>
</dbReference>
<dbReference type="SUPFAM" id="SSF56300">
    <property type="entry name" value="Metallo-dependent phosphatases"/>
    <property type="match status" value="1"/>
</dbReference>
<keyword evidence="3" id="KW-0378">Hydrolase</keyword>
<evidence type="ECO:0000256" key="1">
    <source>
        <dbReference type="ARBA" id="ARBA00001965"/>
    </source>
</evidence>
<organism evidence="8 9">
    <name type="scientific">Salicibibacter halophilus</name>
    <dbReference type="NCBI Taxonomy" id="2502791"/>
    <lineage>
        <taxon>Bacteria</taxon>
        <taxon>Bacillati</taxon>
        <taxon>Bacillota</taxon>
        <taxon>Bacilli</taxon>
        <taxon>Bacillales</taxon>
        <taxon>Bacillaceae</taxon>
        <taxon>Salicibibacter</taxon>
    </lineage>
</organism>
<dbReference type="EMBL" id="CP035485">
    <property type="protein sequence ID" value="QDI90180.1"/>
    <property type="molecule type" value="Genomic_DNA"/>
</dbReference>
<dbReference type="KEGG" id="sale:EPH95_02520"/>
<feature type="active site" description="Proton donor" evidence="6">
    <location>
        <position position="68"/>
    </location>
</feature>
<feature type="binding site" evidence="7">
    <location>
        <position position="150"/>
    </location>
    <ligand>
        <name>Fe cation</name>
        <dbReference type="ChEBI" id="CHEBI:24875"/>
        <label>2</label>
    </ligand>
</feature>
<dbReference type="PANTHER" id="PTHR36303">
    <property type="entry name" value="2',3'-CYCLIC-NUCLEOTIDE 2'-PHOSPHODIESTERASE"/>
    <property type="match status" value="1"/>
</dbReference>
<dbReference type="OrthoDB" id="9801109at2"/>
<dbReference type="PANTHER" id="PTHR36303:SF1">
    <property type="entry name" value="2',3'-CYCLIC-NUCLEOTIDE 2'-PHOSPHODIESTERASE"/>
    <property type="match status" value="1"/>
</dbReference>
<protein>
    <submittedName>
        <fullName evidence="8">TIGR00282 family metallophosphoesterase</fullName>
    </submittedName>
</protein>
<proteinExistence type="inferred from homology"/>
<evidence type="ECO:0000256" key="6">
    <source>
        <dbReference type="PIRSR" id="PIRSR004789-50"/>
    </source>
</evidence>
<dbReference type="NCBIfam" id="TIGR00282">
    <property type="entry name" value="TIGR00282 family metallophosphoesterase"/>
    <property type="match status" value="1"/>
</dbReference>
<keyword evidence="4" id="KW-0408">Iron</keyword>
<feature type="binding site" evidence="7">
    <location>
        <position position="8"/>
    </location>
    <ligand>
        <name>Fe cation</name>
        <dbReference type="ChEBI" id="CHEBI:24875"/>
        <label>1</label>
    </ligand>
</feature>
<evidence type="ECO:0000256" key="4">
    <source>
        <dbReference type="ARBA" id="ARBA00023004"/>
    </source>
</evidence>
<feature type="binding site" evidence="7">
    <location>
        <position position="40"/>
    </location>
    <ligand>
        <name>Fe cation</name>
        <dbReference type="ChEBI" id="CHEBI:24875"/>
        <label>1</label>
    </ligand>
</feature>
<feature type="binding site" evidence="7">
    <location>
        <position position="177"/>
    </location>
    <ligand>
        <name>Fe cation</name>
        <dbReference type="ChEBI" id="CHEBI:24875"/>
        <label>1</label>
    </ligand>
</feature>
<comment type="cofactor">
    <cofactor evidence="1">
        <name>Fe(3+)</name>
        <dbReference type="ChEBI" id="CHEBI:29034"/>
    </cofactor>
</comment>
<evidence type="ECO:0000256" key="7">
    <source>
        <dbReference type="PIRSR" id="PIRSR004789-51"/>
    </source>
</evidence>
<evidence type="ECO:0000256" key="2">
    <source>
        <dbReference type="ARBA" id="ARBA00022723"/>
    </source>
</evidence>
<gene>
    <name evidence="8" type="ORF">EPH95_02520</name>
</gene>